<dbReference type="RefSeq" id="WP_209637407.1">
    <property type="nucleotide sequence ID" value="NZ_JAGINW010000001.1"/>
</dbReference>
<dbReference type="InterPro" id="IPR039422">
    <property type="entry name" value="MarR/SlyA-like"/>
</dbReference>
<dbReference type="Pfam" id="PF01047">
    <property type="entry name" value="MarR"/>
    <property type="match status" value="1"/>
</dbReference>
<dbReference type="GO" id="GO:0003677">
    <property type="term" value="F:DNA binding"/>
    <property type="evidence" value="ECO:0007669"/>
    <property type="project" value="UniProtKB-KW"/>
</dbReference>
<reference evidence="2 3" key="1">
    <citation type="submission" date="2021-03" db="EMBL/GenBank/DDBJ databases">
        <title>Sequencing the genomes of 1000 actinobacteria strains.</title>
        <authorList>
            <person name="Klenk H.-P."/>
        </authorList>
    </citation>
    <scope>NUCLEOTIDE SEQUENCE [LARGE SCALE GENOMIC DNA]</scope>
    <source>
        <strain evidence="2 3">DSM 46670</strain>
    </source>
</reference>
<evidence type="ECO:0000259" key="1">
    <source>
        <dbReference type="PROSITE" id="PS50995"/>
    </source>
</evidence>
<keyword evidence="3" id="KW-1185">Reference proteome</keyword>
<comment type="caution">
    <text evidence="2">The sequence shown here is derived from an EMBL/GenBank/DDBJ whole genome shotgun (WGS) entry which is preliminary data.</text>
</comment>
<dbReference type="SUPFAM" id="SSF46785">
    <property type="entry name" value="Winged helix' DNA-binding domain"/>
    <property type="match status" value="1"/>
</dbReference>
<gene>
    <name evidence="2" type="ORF">JOF56_002522</name>
</gene>
<sequence>MTTDESSWNRVVALHARIENELTKALSRRHGLGLSEYRALSRLVAAVDKSCSLRIQELADMLCLNQSSVSRLVARLEASGLTERDICEQDRRGIYTMITTEGRTRFTQAEPTYQETLKTALDKAAADPDLATAVVAFRTLTPA</sequence>
<proteinExistence type="predicted"/>
<dbReference type="PANTHER" id="PTHR33164:SF99">
    <property type="entry name" value="MARR FAMILY REGULATORY PROTEIN"/>
    <property type="match status" value="1"/>
</dbReference>
<dbReference type="Proteomes" id="UP001519332">
    <property type="component" value="Unassembled WGS sequence"/>
</dbReference>
<evidence type="ECO:0000313" key="3">
    <source>
        <dbReference type="Proteomes" id="UP001519332"/>
    </source>
</evidence>
<feature type="domain" description="HTH marR-type" evidence="1">
    <location>
        <begin position="1"/>
        <end position="142"/>
    </location>
</feature>
<keyword evidence="2" id="KW-0238">DNA-binding</keyword>
<dbReference type="PANTHER" id="PTHR33164">
    <property type="entry name" value="TRANSCRIPTIONAL REGULATOR, MARR FAMILY"/>
    <property type="match status" value="1"/>
</dbReference>
<dbReference type="PRINTS" id="PR00598">
    <property type="entry name" value="HTHMARR"/>
</dbReference>
<dbReference type="EMBL" id="JAGINW010000001">
    <property type="protein sequence ID" value="MBP2322137.1"/>
    <property type="molecule type" value="Genomic_DNA"/>
</dbReference>
<organism evidence="2 3">
    <name type="scientific">Kibdelosporangium banguiense</name>
    <dbReference type="NCBI Taxonomy" id="1365924"/>
    <lineage>
        <taxon>Bacteria</taxon>
        <taxon>Bacillati</taxon>
        <taxon>Actinomycetota</taxon>
        <taxon>Actinomycetes</taxon>
        <taxon>Pseudonocardiales</taxon>
        <taxon>Pseudonocardiaceae</taxon>
        <taxon>Kibdelosporangium</taxon>
    </lineage>
</organism>
<dbReference type="InterPro" id="IPR000835">
    <property type="entry name" value="HTH_MarR-typ"/>
</dbReference>
<dbReference type="InterPro" id="IPR036390">
    <property type="entry name" value="WH_DNA-bd_sf"/>
</dbReference>
<accession>A0ABS4TCJ3</accession>
<protein>
    <submittedName>
        <fullName evidence="2">DNA-binding MarR family transcriptional regulator</fullName>
    </submittedName>
</protein>
<dbReference type="PROSITE" id="PS50995">
    <property type="entry name" value="HTH_MARR_2"/>
    <property type="match status" value="1"/>
</dbReference>
<name>A0ABS4TCJ3_9PSEU</name>
<evidence type="ECO:0000313" key="2">
    <source>
        <dbReference type="EMBL" id="MBP2322137.1"/>
    </source>
</evidence>
<dbReference type="SMART" id="SM00347">
    <property type="entry name" value="HTH_MARR"/>
    <property type="match status" value="1"/>
</dbReference>
<dbReference type="Gene3D" id="1.10.10.10">
    <property type="entry name" value="Winged helix-like DNA-binding domain superfamily/Winged helix DNA-binding domain"/>
    <property type="match status" value="1"/>
</dbReference>
<dbReference type="InterPro" id="IPR036388">
    <property type="entry name" value="WH-like_DNA-bd_sf"/>
</dbReference>